<keyword evidence="2" id="KW-0489">Methyltransferase</keyword>
<gene>
    <name evidence="2" type="ORF">GCM10023322_73590</name>
</gene>
<dbReference type="PANTHER" id="PTHR42912">
    <property type="entry name" value="METHYLTRANSFERASE"/>
    <property type="match status" value="1"/>
</dbReference>
<dbReference type="InterPro" id="IPR029063">
    <property type="entry name" value="SAM-dependent_MTases_sf"/>
</dbReference>
<dbReference type="RefSeq" id="WP_345637725.1">
    <property type="nucleotide sequence ID" value="NZ_BAABJQ010000035.1"/>
</dbReference>
<feature type="domain" description="Methyltransferase type 11" evidence="1">
    <location>
        <begin position="83"/>
        <end position="158"/>
    </location>
</feature>
<dbReference type="PANTHER" id="PTHR42912:SF80">
    <property type="entry name" value="METHYLTRANSFERASE DOMAIN-CONTAINING PROTEIN"/>
    <property type="match status" value="1"/>
</dbReference>
<evidence type="ECO:0000259" key="1">
    <source>
        <dbReference type="Pfam" id="PF08241"/>
    </source>
</evidence>
<dbReference type="GO" id="GO:0008168">
    <property type="term" value="F:methyltransferase activity"/>
    <property type="evidence" value="ECO:0007669"/>
    <property type="project" value="UniProtKB-KW"/>
</dbReference>
<reference evidence="3" key="1">
    <citation type="journal article" date="2019" name="Int. J. Syst. Evol. Microbiol.">
        <title>The Global Catalogue of Microorganisms (GCM) 10K type strain sequencing project: providing services to taxonomists for standard genome sequencing and annotation.</title>
        <authorList>
            <consortium name="The Broad Institute Genomics Platform"/>
            <consortium name="The Broad Institute Genome Sequencing Center for Infectious Disease"/>
            <person name="Wu L."/>
            <person name="Ma J."/>
        </authorList>
    </citation>
    <scope>NUCLEOTIDE SEQUENCE [LARGE SCALE GENOMIC DNA]</scope>
    <source>
        <strain evidence="3">JCM 18304</strain>
    </source>
</reference>
<dbReference type="CDD" id="cd02440">
    <property type="entry name" value="AdoMet_MTases"/>
    <property type="match status" value="1"/>
</dbReference>
<dbReference type="EMBL" id="BAABJQ010000035">
    <property type="protein sequence ID" value="GAA5198990.1"/>
    <property type="molecule type" value="Genomic_DNA"/>
</dbReference>
<dbReference type="SUPFAM" id="SSF53335">
    <property type="entry name" value="S-adenosyl-L-methionine-dependent methyltransferases"/>
    <property type="match status" value="1"/>
</dbReference>
<accession>A0ABP9SM81</accession>
<sequence length="225" mass="22783">MNDPDPMARAFDDLAGSYDDAYHDEVARRLVALIAPSPDESVADVACGTGAVALSVAASRPAAGPGARSAPATPRASAEPTAPAILAVDLSAGMVAAGRARADRLGYAAAIEWRVASAVPLPVADAVLDVVMCASSLHFLGRAALADWRRVLRPGGRCGFTLPVASTFRPGGVFAGLVATDLALPETEPDAVALARAAGFTDARAREATVGSRRVILTVATSPGA</sequence>
<name>A0ABP9SM81_9ACTN</name>
<comment type="caution">
    <text evidence="2">The sequence shown here is derived from an EMBL/GenBank/DDBJ whole genome shotgun (WGS) entry which is preliminary data.</text>
</comment>
<evidence type="ECO:0000313" key="2">
    <source>
        <dbReference type="EMBL" id="GAA5198990.1"/>
    </source>
</evidence>
<dbReference type="Gene3D" id="3.40.50.150">
    <property type="entry name" value="Vaccinia Virus protein VP39"/>
    <property type="match status" value="1"/>
</dbReference>
<dbReference type="Proteomes" id="UP001501570">
    <property type="component" value="Unassembled WGS sequence"/>
</dbReference>
<keyword evidence="3" id="KW-1185">Reference proteome</keyword>
<evidence type="ECO:0000313" key="3">
    <source>
        <dbReference type="Proteomes" id="UP001501570"/>
    </source>
</evidence>
<dbReference type="GO" id="GO:0032259">
    <property type="term" value="P:methylation"/>
    <property type="evidence" value="ECO:0007669"/>
    <property type="project" value="UniProtKB-KW"/>
</dbReference>
<proteinExistence type="predicted"/>
<dbReference type="Pfam" id="PF08241">
    <property type="entry name" value="Methyltransf_11"/>
    <property type="match status" value="1"/>
</dbReference>
<dbReference type="InterPro" id="IPR013216">
    <property type="entry name" value="Methyltransf_11"/>
</dbReference>
<protein>
    <submittedName>
        <fullName evidence="2">Class I SAM-dependent methyltransferase</fullName>
    </submittedName>
</protein>
<dbReference type="InterPro" id="IPR050508">
    <property type="entry name" value="Methyltransf_Superfamily"/>
</dbReference>
<keyword evidence="2" id="KW-0808">Transferase</keyword>
<organism evidence="2 3">
    <name type="scientific">Rugosimonospora acidiphila</name>
    <dbReference type="NCBI Taxonomy" id="556531"/>
    <lineage>
        <taxon>Bacteria</taxon>
        <taxon>Bacillati</taxon>
        <taxon>Actinomycetota</taxon>
        <taxon>Actinomycetes</taxon>
        <taxon>Micromonosporales</taxon>
        <taxon>Micromonosporaceae</taxon>
        <taxon>Rugosimonospora</taxon>
    </lineage>
</organism>